<comment type="subcellular location">
    <subcellularLocation>
        <location evidence="1">Cell membrane</location>
        <topology evidence="1">Multi-pass membrane protein</topology>
    </subcellularLocation>
</comment>
<name>A0A921JSB6_9ACTN</name>
<feature type="transmembrane region" description="Helical" evidence="6">
    <location>
        <begin position="356"/>
        <end position="375"/>
    </location>
</feature>
<evidence type="ECO:0000313" key="7">
    <source>
        <dbReference type="EMBL" id="HJE52418.1"/>
    </source>
</evidence>
<feature type="transmembrane region" description="Helical" evidence="6">
    <location>
        <begin position="267"/>
        <end position="288"/>
    </location>
</feature>
<evidence type="ECO:0000256" key="3">
    <source>
        <dbReference type="ARBA" id="ARBA00022692"/>
    </source>
</evidence>
<feature type="transmembrane region" description="Helical" evidence="6">
    <location>
        <begin position="326"/>
        <end position="344"/>
    </location>
</feature>
<comment type="caution">
    <text evidence="7">The sequence shown here is derived from an EMBL/GenBank/DDBJ whole genome shotgun (WGS) entry which is preliminary data.</text>
</comment>
<evidence type="ECO:0000256" key="5">
    <source>
        <dbReference type="ARBA" id="ARBA00023136"/>
    </source>
</evidence>
<feature type="transmembrane region" description="Helical" evidence="6">
    <location>
        <begin position="300"/>
        <end position="319"/>
    </location>
</feature>
<evidence type="ECO:0000256" key="1">
    <source>
        <dbReference type="ARBA" id="ARBA00004651"/>
    </source>
</evidence>
<feature type="transmembrane region" description="Helical" evidence="6">
    <location>
        <begin position="118"/>
        <end position="138"/>
    </location>
</feature>
<sequence>MSVDAKVKAPRPAWVQSTIITIASLILAFIVGAIVMVASDAEVAGKWAYFFAQPGDALSASWDKIASTFYAMWVGSMGSWVAITNTTAEAAPLIAAGLGVAVAFRAGLFNIGGQGQAMLGALTAAYIGFTLKGLPIFLHLPLAILVGVIAGGIWGGIVGLLKARTGAHEVILTIMMNYIAGSLLAYLMMQTAFQTPGRTDPISPVLEWTATMPRLDGTRLHLGFFLAILAAVGVWWLLERTKFGVHLKAVGLNPNAAATAGASVPNVTLLTMALAGGLAGLGGVITVTAPDLLTGSPPQMTGTIIGTLGFDAITVALLGRSRPLGVVFAGLLFGALKASRRTMVVMAGTPDKLTDLIQALIVLFVAAPAFVAWLLPFLRERKVKKHEVQSAKVAAA</sequence>
<dbReference type="GO" id="GO:0022857">
    <property type="term" value="F:transmembrane transporter activity"/>
    <property type="evidence" value="ECO:0007669"/>
    <property type="project" value="InterPro"/>
</dbReference>
<dbReference type="AlphaFoldDB" id="A0A921JSB6"/>
<dbReference type="PANTHER" id="PTHR47089">
    <property type="entry name" value="ABC TRANSPORTER, PERMEASE PROTEIN"/>
    <property type="match status" value="1"/>
</dbReference>
<proteinExistence type="predicted"/>
<feature type="transmembrane region" description="Helical" evidence="6">
    <location>
        <begin position="220"/>
        <end position="238"/>
    </location>
</feature>
<dbReference type="EMBL" id="DYZF01000273">
    <property type="protein sequence ID" value="HJE52418.1"/>
    <property type="molecule type" value="Genomic_DNA"/>
</dbReference>
<reference evidence="7" key="2">
    <citation type="submission" date="2021-09" db="EMBL/GenBank/DDBJ databases">
        <authorList>
            <person name="Gilroy R."/>
        </authorList>
    </citation>
    <scope>NUCLEOTIDE SEQUENCE</scope>
    <source>
        <strain evidence="7">ChiGjej3B3-7470</strain>
    </source>
</reference>
<keyword evidence="4 6" id="KW-1133">Transmembrane helix</keyword>
<evidence type="ECO:0000256" key="2">
    <source>
        <dbReference type="ARBA" id="ARBA00022475"/>
    </source>
</evidence>
<organism evidence="7 8">
    <name type="scientific">Tessaracoccus flavescens</name>
    <dbReference type="NCBI Taxonomy" id="399497"/>
    <lineage>
        <taxon>Bacteria</taxon>
        <taxon>Bacillati</taxon>
        <taxon>Actinomycetota</taxon>
        <taxon>Actinomycetes</taxon>
        <taxon>Propionibacteriales</taxon>
        <taxon>Propionibacteriaceae</taxon>
        <taxon>Tessaracoccus</taxon>
    </lineage>
</organism>
<dbReference type="Proteomes" id="UP000712713">
    <property type="component" value="Unassembled WGS sequence"/>
</dbReference>
<keyword evidence="5 6" id="KW-0472">Membrane</keyword>
<dbReference type="PANTHER" id="PTHR47089:SF1">
    <property type="entry name" value="GUANOSINE ABC TRANSPORTER PERMEASE PROTEIN NUPP"/>
    <property type="match status" value="1"/>
</dbReference>
<reference evidence="7" key="1">
    <citation type="journal article" date="2021" name="PeerJ">
        <title>Extensive microbial diversity within the chicken gut microbiome revealed by metagenomics and culture.</title>
        <authorList>
            <person name="Gilroy R."/>
            <person name="Ravi A."/>
            <person name="Getino M."/>
            <person name="Pursley I."/>
            <person name="Horton D.L."/>
            <person name="Alikhan N.F."/>
            <person name="Baker D."/>
            <person name="Gharbi K."/>
            <person name="Hall N."/>
            <person name="Watson M."/>
            <person name="Adriaenssens E.M."/>
            <person name="Foster-Nyarko E."/>
            <person name="Jarju S."/>
            <person name="Secka A."/>
            <person name="Antonio M."/>
            <person name="Oren A."/>
            <person name="Chaudhuri R.R."/>
            <person name="La Ragione R."/>
            <person name="Hildebrand F."/>
            <person name="Pallen M.J."/>
        </authorList>
    </citation>
    <scope>NUCLEOTIDE SEQUENCE</scope>
    <source>
        <strain evidence="7">ChiGjej3B3-7470</strain>
    </source>
</reference>
<feature type="transmembrane region" description="Helical" evidence="6">
    <location>
        <begin position="144"/>
        <end position="163"/>
    </location>
</feature>
<dbReference type="CDD" id="cd06580">
    <property type="entry name" value="TM_PBP1_transp_TpRbsC_like"/>
    <property type="match status" value="1"/>
</dbReference>
<feature type="transmembrane region" description="Helical" evidence="6">
    <location>
        <begin position="90"/>
        <end position="111"/>
    </location>
</feature>
<keyword evidence="2" id="KW-1003">Cell membrane</keyword>
<feature type="transmembrane region" description="Helical" evidence="6">
    <location>
        <begin position="170"/>
        <end position="189"/>
    </location>
</feature>
<gene>
    <name evidence="7" type="ORF">K8V15_10685</name>
</gene>
<dbReference type="InterPro" id="IPR001851">
    <property type="entry name" value="ABC_transp_permease"/>
</dbReference>
<accession>A0A921JSB6</accession>
<protein>
    <submittedName>
        <fullName evidence="7">ABC transporter permease</fullName>
    </submittedName>
</protein>
<evidence type="ECO:0000256" key="6">
    <source>
        <dbReference type="SAM" id="Phobius"/>
    </source>
</evidence>
<evidence type="ECO:0000256" key="4">
    <source>
        <dbReference type="ARBA" id="ARBA00022989"/>
    </source>
</evidence>
<dbReference type="Pfam" id="PF02653">
    <property type="entry name" value="BPD_transp_2"/>
    <property type="match status" value="1"/>
</dbReference>
<keyword evidence="3 6" id="KW-0812">Transmembrane</keyword>
<dbReference type="GO" id="GO:0005886">
    <property type="term" value="C:plasma membrane"/>
    <property type="evidence" value="ECO:0007669"/>
    <property type="project" value="UniProtKB-SubCell"/>
</dbReference>
<feature type="transmembrane region" description="Helical" evidence="6">
    <location>
        <begin position="12"/>
        <end position="38"/>
    </location>
</feature>
<evidence type="ECO:0000313" key="8">
    <source>
        <dbReference type="Proteomes" id="UP000712713"/>
    </source>
</evidence>